<dbReference type="Proteomes" id="UP000066480">
    <property type="component" value="Chromosome"/>
</dbReference>
<reference evidence="1 2" key="1">
    <citation type="submission" date="2015-03" db="EMBL/GenBank/DDBJ databases">
        <title>Luteipulveratus halotolerans sp. nov., a novel actinobacterium (Dermacoccaceae) from Sarawak, Malaysia.</title>
        <authorList>
            <person name="Juboi H."/>
            <person name="Basik A."/>
            <person name="Shamsul S.S."/>
            <person name="Arnold P."/>
            <person name="Schmitt E.K."/>
            <person name="Sanglier J.-J."/>
            <person name="Yeo T."/>
        </authorList>
    </citation>
    <scope>NUCLEOTIDE SEQUENCE [LARGE SCALE GENOMIC DNA]</scope>
    <source>
        <strain evidence="1 2">MN07-A0370</strain>
    </source>
</reference>
<keyword evidence="2" id="KW-1185">Reference proteome</keyword>
<keyword evidence="1" id="KW-0418">Kinase</keyword>
<dbReference type="RefSeq" id="WP_052593699.1">
    <property type="nucleotide sequence ID" value="NZ_CP011112.1"/>
</dbReference>
<dbReference type="KEGG" id="lmoi:VV02_17995"/>
<dbReference type="GO" id="GO:0016301">
    <property type="term" value="F:kinase activity"/>
    <property type="evidence" value="ECO:0007669"/>
    <property type="project" value="UniProtKB-KW"/>
</dbReference>
<dbReference type="AlphaFoldDB" id="A0A0K1JL54"/>
<dbReference type="OrthoDB" id="3215033at2"/>
<dbReference type="STRING" id="571913.VV02_17995"/>
<accession>A0A0K1JL54</accession>
<name>A0A0K1JL54_9MICO</name>
<organism evidence="1 2">
    <name type="scientific">Luteipulveratus mongoliensis</name>
    <dbReference type="NCBI Taxonomy" id="571913"/>
    <lineage>
        <taxon>Bacteria</taxon>
        <taxon>Bacillati</taxon>
        <taxon>Actinomycetota</taxon>
        <taxon>Actinomycetes</taxon>
        <taxon>Micrococcales</taxon>
        <taxon>Dermacoccaceae</taxon>
        <taxon>Luteipulveratus</taxon>
    </lineage>
</organism>
<proteinExistence type="predicted"/>
<sequence length="78" mass="9055">MRMSEFWRLMDDEFGASYSRMLARTHMIHALGDLTVDEALEARHKPREVWLAMCADMGVPPERLLGKDVPVRENPKEL</sequence>
<dbReference type="EMBL" id="CP011112">
    <property type="protein sequence ID" value="AKU17300.1"/>
    <property type="molecule type" value="Genomic_DNA"/>
</dbReference>
<dbReference type="Pfam" id="PF11248">
    <property type="entry name" value="DUF3046"/>
    <property type="match status" value="1"/>
</dbReference>
<evidence type="ECO:0000313" key="1">
    <source>
        <dbReference type="EMBL" id="AKU17300.1"/>
    </source>
</evidence>
<dbReference type="InterPro" id="IPR021408">
    <property type="entry name" value="DUF3046"/>
</dbReference>
<evidence type="ECO:0000313" key="2">
    <source>
        <dbReference type="Proteomes" id="UP000066480"/>
    </source>
</evidence>
<keyword evidence="1" id="KW-0808">Transferase</keyword>
<protein>
    <submittedName>
        <fullName evidence="1">Histidine kinase</fullName>
    </submittedName>
</protein>
<gene>
    <name evidence="1" type="ORF">VV02_17995</name>
</gene>